<comment type="caution">
    <text evidence="3">The sequence shown here is derived from an EMBL/GenBank/DDBJ whole genome shotgun (WGS) entry which is preliminary data.</text>
</comment>
<sequence>MQPPQHGQGPRQKPLLALALLAYGVILAFIVFWPRPVDRNLSGELSRLLDLLHSAGVPAWINYELVEFSANVVLFLPAGLLLAAWLSPRWAWLAAVAGVCCSAAIETGQALLIAGRYGTAQDVIANGLGAALGTVMVYLWRAGASRRAEPAPSP</sequence>
<feature type="domain" description="VanZ-like" evidence="2">
    <location>
        <begin position="21"/>
        <end position="140"/>
    </location>
</feature>
<dbReference type="Pfam" id="PF04892">
    <property type="entry name" value="VanZ"/>
    <property type="match status" value="1"/>
</dbReference>
<feature type="transmembrane region" description="Helical" evidence="1">
    <location>
        <begin position="123"/>
        <end position="140"/>
    </location>
</feature>
<gene>
    <name evidence="3" type="ORF">LJ757_05360</name>
</gene>
<keyword evidence="1" id="KW-1133">Transmembrane helix</keyword>
<name>A0A9X1MC17_9MICC</name>
<reference evidence="3" key="1">
    <citation type="submission" date="2021-10" db="EMBL/GenBank/DDBJ databases">
        <title>Novel species in genus Arthrobacter.</title>
        <authorList>
            <person name="Liu Y."/>
        </authorList>
    </citation>
    <scope>NUCLEOTIDE SEQUENCE</scope>
    <source>
        <strain evidence="3">Zg-Y453</strain>
    </source>
</reference>
<dbReference type="RefSeq" id="WP_227895038.1">
    <property type="nucleotide sequence ID" value="NZ_CP099466.1"/>
</dbReference>
<dbReference type="AlphaFoldDB" id="A0A9X1MC17"/>
<feature type="transmembrane region" description="Helical" evidence="1">
    <location>
        <begin position="15"/>
        <end position="33"/>
    </location>
</feature>
<feature type="transmembrane region" description="Helical" evidence="1">
    <location>
        <begin position="68"/>
        <end position="86"/>
    </location>
</feature>
<feature type="transmembrane region" description="Helical" evidence="1">
    <location>
        <begin position="93"/>
        <end position="117"/>
    </location>
</feature>
<accession>A0A9X1MC17</accession>
<dbReference type="InterPro" id="IPR006976">
    <property type="entry name" value="VanZ-like"/>
</dbReference>
<keyword evidence="4" id="KW-1185">Reference proteome</keyword>
<dbReference type="EMBL" id="JAJFZV010000004">
    <property type="protein sequence ID" value="MCC3297234.1"/>
    <property type="molecule type" value="Genomic_DNA"/>
</dbReference>
<evidence type="ECO:0000259" key="2">
    <source>
        <dbReference type="Pfam" id="PF04892"/>
    </source>
</evidence>
<keyword evidence="1" id="KW-0812">Transmembrane</keyword>
<evidence type="ECO:0000313" key="4">
    <source>
        <dbReference type="Proteomes" id="UP001139158"/>
    </source>
</evidence>
<organism evidence="3 4">
    <name type="scientific">Arthrobacter caoxuetaonis</name>
    <dbReference type="NCBI Taxonomy" id="2886935"/>
    <lineage>
        <taxon>Bacteria</taxon>
        <taxon>Bacillati</taxon>
        <taxon>Actinomycetota</taxon>
        <taxon>Actinomycetes</taxon>
        <taxon>Micrococcales</taxon>
        <taxon>Micrococcaceae</taxon>
        <taxon>Arthrobacter</taxon>
    </lineage>
</organism>
<dbReference type="Proteomes" id="UP001139158">
    <property type="component" value="Unassembled WGS sequence"/>
</dbReference>
<evidence type="ECO:0000313" key="3">
    <source>
        <dbReference type="EMBL" id="MCC3297234.1"/>
    </source>
</evidence>
<proteinExistence type="predicted"/>
<keyword evidence="1" id="KW-0472">Membrane</keyword>
<protein>
    <submittedName>
        <fullName evidence="3">VanZ family protein</fullName>
    </submittedName>
</protein>
<evidence type="ECO:0000256" key="1">
    <source>
        <dbReference type="SAM" id="Phobius"/>
    </source>
</evidence>